<dbReference type="AlphaFoldDB" id="A0A8J4UA41"/>
<dbReference type="PANTHER" id="PTHR45710">
    <property type="entry name" value="C-TYPE LECTIN DOMAIN-CONTAINING PROTEIN 180"/>
    <property type="match status" value="1"/>
</dbReference>
<dbReference type="PANTHER" id="PTHR45710:SF8">
    <property type="entry name" value="RERATING FAMILY MEMBER 4"/>
    <property type="match status" value="1"/>
</dbReference>
<sequence length="148" mass="16942">DNAAWGRCSRLFTVCAGLLFCVVLPIVIIVLSVKLHAMTRERDQLLISCANKTTERERLYTGRDEVQKMLDIATHQFQMYFITTEKKRWTDARNDCSSRGADLVVINSREEQEYISNRFKGTEAWIGLTDNSEEGTWTWVDNSALTTG</sequence>
<feature type="non-terminal residue" evidence="4">
    <location>
        <position position="1"/>
    </location>
</feature>
<name>A0A8J4UA41_CLAMG</name>
<dbReference type="InterPro" id="IPR001304">
    <property type="entry name" value="C-type_lectin-like"/>
</dbReference>
<evidence type="ECO:0000313" key="4">
    <source>
        <dbReference type="EMBL" id="KAF5893919.1"/>
    </source>
</evidence>
<dbReference type="InterPro" id="IPR016186">
    <property type="entry name" value="C-type_lectin-like/link_sf"/>
</dbReference>
<dbReference type="EMBL" id="QNUK01000404">
    <property type="protein sequence ID" value="KAF5893919.1"/>
    <property type="molecule type" value="Genomic_DNA"/>
</dbReference>
<comment type="caution">
    <text evidence="4">The sequence shown here is derived from an EMBL/GenBank/DDBJ whole genome shotgun (WGS) entry which is preliminary data.</text>
</comment>
<keyword evidence="2" id="KW-0472">Membrane</keyword>
<dbReference type="PROSITE" id="PS50041">
    <property type="entry name" value="C_TYPE_LECTIN_2"/>
    <property type="match status" value="1"/>
</dbReference>
<feature type="domain" description="C-type lectin" evidence="3">
    <location>
        <begin position="75"/>
        <end position="148"/>
    </location>
</feature>
<dbReference type="OrthoDB" id="6133475at2759"/>
<keyword evidence="2" id="KW-1133">Transmembrane helix</keyword>
<dbReference type="Gene3D" id="3.10.100.10">
    <property type="entry name" value="Mannose-Binding Protein A, subunit A"/>
    <property type="match status" value="1"/>
</dbReference>
<evidence type="ECO:0000256" key="2">
    <source>
        <dbReference type="SAM" id="Phobius"/>
    </source>
</evidence>
<comment type="subcellular location">
    <subcellularLocation>
        <location evidence="1">Cell membrane</location>
        <topology evidence="1">Single-pass type II membrane protein</topology>
    </subcellularLocation>
</comment>
<dbReference type="InterPro" id="IPR016187">
    <property type="entry name" value="CTDL_fold"/>
</dbReference>
<gene>
    <name evidence="4" type="ORF">DAT39_016373</name>
</gene>
<dbReference type="Pfam" id="PF00059">
    <property type="entry name" value="Lectin_C"/>
    <property type="match status" value="1"/>
</dbReference>
<feature type="transmembrane region" description="Helical" evidence="2">
    <location>
        <begin position="12"/>
        <end position="33"/>
    </location>
</feature>
<dbReference type="Proteomes" id="UP000727407">
    <property type="component" value="Unassembled WGS sequence"/>
</dbReference>
<dbReference type="GO" id="GO:0005886">
    <property type="term" value="C:plasma membrane"/>
    <property type="evidence" value="ECO:0007669"/>
    <property type="project" value="UniProtKB-SubCell"/>
</dbReference>
<protein>
    <submittedName>
        <fullName evidence="4">Antigen like protein</fullName>
    </submittedName>
</protein>
<evidence type="ECO:0000313" key="5">
    <source>
        <dbReference type="Proteomes" id="UP000727407"/>
    </source>
</evidence>
<feature type="non-terminal residue" evidence="4">
    <location>
        <position position="148"/>
    </location>
</feature>
<evidence type="ECO:0000259" key="3">
    <source>
        <dbReference type="PROSITE" id="PS50041"/>
    </source>
</evidence>
<proteinExistence type="predicted"/>
<dbReference type="SUPFAM" id="SSF56436">
    <property type="entry name" value="C-type lectin-like"/>
    <property type="match status" value="1"/>
</dbReference>
<reference evidence="4" key="1">
    <citation type="submission" date="2020-07" db="EMBL/GenBank/DDBJ databases">
        <title>Clarias magur genome sequencing, assembly and annotation.</title>
        <authorList>
            <person name="Kushwaha B."/>
            <person name="Kumar R."/>
            <person name="Das P."/>
            <person name="Joshi C.G."/>
            <person name="Kumar D."/>
            <person name="Nagpure N.S."/>
            <person name="Pandey M."/>
            <person name="Agarwal S."/>
            <person name="Srivastava S."/>
            <person name="Singh M."/>
            <person name="Sahoo L."/>
            <person name="Jayasankar P."/>
            <person name="Meher P.K."/>
            <person name="Koringa P.G."/>
            <person name="Iquebal M.A."/>
            <person name="Das S.P."/>
            <person name="Bit A."/>
            <person name="Patnaik S."/>
            <person name="Patel N."/>
            <person name="Shah T.M."/>
            <person name="Hinsu A."/>
            <person name="Jena J.K."/>
        </authorList>
    </citation>
    <scope>NUCLEOTIDE SEQUENCE</scope>
    <source>
        <strain evidence="4">CIFAMagur01</strain>
        <tissue evidence="4">Testis</tissue>
    </source>
</reference>
<dbReference type="InterPro" id="IPR050828">
    <property type="entry name" value="C-type_lectin/matrix_domain"/>
</dbReference>
<keyword evidence="2" id="KW-0812">Transmembrane</keyword>
<keyword evidence="5" id="KW-1185">Reference proteome</keyword>
<organism evidence="4 5">
    <name type="scientific">Clarias magur</name>
    <name type="common">Asian catfish</name>
    <name type="synonym">Macropteronotus magur</name>
    <dbReference type="NCBI Taxonomy" id="1594786"/>
    <lineage>
        <taxon>Eukaryota</taxon>
        <taxon>Metazoa</taxon>
        <taxon>Chordata</taxon>
        <taxon>Craniata</taxon>
        <taxon>Vertebrata</taxon>
        <taxon>Euteleostomi</taxon>
        <taxon>Actinopterygii</taxon>
        <taxon>Neopterygii</taxon>
        <taxon>Teleostei</taxon>
        <taxon>Ostariophysi</taxon>
        <taxon>Siluriformes</taxon>
        <taxon>Clariidae</taxon>
        <taxon>Clarias</taxon>
    </lineage>
</organism>
<evidence type="ECO:0000256" key="1">
    <source>
        <dbReference type="ARBA" id="ARBA00004401"/>
    </source>
</evidence>
<accession>A0A8J4UA41</accession>